<dbReference type="InterPro" id="IPR016163">
    <property type="entry name" value="Ald_DH_C"/>
</dbReference>
<dbReference type="PROSITE" id="PS00687">
    <property type="entry name" value="ALDEHYDE_DEHYDR_GLU"/>
    <property type="match status" value="1"/>
</dbReference>
<name>A0ABQ5Q2A7_9BACT</name>
<dbReference type="RefSeq" id="WP_285722382.1">
    <property type="nucleotide sequence ID" value="NZ_BSDD01000001.1"/>
</dbReference>
<feature type="domain" description="Aldehyde dehydrogenase" evidence="7">
    <location>
        <begin position="38"/>
        <end position="505"/>
    </location>
</feature>
<evidence type="ECO:0000256" key="6">
    <source>
        <dbReference type="RuleBase" id="RU003345"/>
    </source>
</evidence>
<evidence type="ECO:0000256" key="2">
    <source>
        <dbReference type="ARBA" id="ARBA00023002"/>
    </source>
</evidence>
<dbReference type="PANTHER" id="PTHR43521:SF1">
    <property type="entry name" value="ALPHA-AMINOADIPIC SEMIALDEHYDE DEHYDROGENASE"/>
    <property type="match status" value="1"/>
</dbReference>
<evidence type="ECO:0000256" key="5">
    <source>
        <dbReference type="PROSITE-ProRule" id="PRU10007"/>
    </source>
</evidence>
<comment type="similarity">
    <text evidence="6">Belongs to the aldehyde dehydrogenase family.</text>
</comment>
<dbReference type="PANTHER" id="PTHR43521">
    <property type="entry name" value="ALPHA-AMINOADIPIC SEMIALDEHYDE DEHYDROGENASE"/>
    <property type="match status" value="1"/>
</dbReference>
<evidence type="ECO:0000313" key="8">
    <source>
        <dbReference type="EMBL" id="GLH68783.1"/>
    </source>
</evidence>
<evidence type="ECO:0000313" key="9">
    <source>
        <dbReference type="Proteomes" id="UP001165089"/>
    </source>
</evidence>
<dbReference type="SUPFAM" id="SSF53720">
    <property type="entry name" value="ALDH-like"/>
    <property type="match status" value="1"/>
</dbReference>
<dbReference type="InterPro" id="IPR015590">
    <property type="entry name" value="Aldehyde_DH_dom"/>
</dbReference>
<dbReference type="Gene3D" id="3.40.605.10">
    <property type="entry name" value="Aldehyde Dehydrogenase, Chain A, domain 1"/>
    <property type="match status" value="1"/>
</dbReference>
<dbReference type="Proteomes" id="UP001165089">
    <property type="component" value="Unassembled WGS sequence"/>
</dbReference>
<protein>
    <recommendedName>
        <fullName evidence="4">aldehyde dehydrogenase (NAD(+))</fullName>
        <ecNumber evidence="4">1.2.1.3</ecNumber>
    </recommendedName>
</protein>
<feature type="active site" evidence="5">
    <location>
        <position position="267"/>
    </location>
</feature>
<keyword evidence="2 6" id="KW-0560">Oxidoreductase</keyword>
<dbReference type="InterPro" id="IPR029510">
    <property type="entry name" value="Ald_DH_CS_GLU"/>
</dbReference>
<evidence type="ECO:0000259" key="7">
    <source>
        <dbReference type="Pfam" id="PF00171"/>
    </source>
</evidence>
<organism evidence="8 9">
    <name type="scientific">Geothrix rubra</name>
    <dbReference type="NCBI Taxonomy" id="2927977"/>
    <lineage>
        <taxon>Bacteria</taxon>
        <taxon>Pseudomonadati</taxon>
        <taxon>Acidobacteriota</taxon>
        <taxon>Holophagae</taxon>
        <taxon>Holophagales</taxon>
        <taxon>Holophagaceae</taxon>
        <taxon>Geothrix</taxon>
    </lineage>
</organism>
<dbReference type="InterPro" id="IPR016162">
    <property type="entry name" value="Ald_DH_N"/>
</dbReference>
<dbReference type="EC" id="1.2.1.3" evidence="4"/>
<keyword evidence="9" id="KW-1185">Reference proteome</keyword>
<dbReference type="InterPro" id="IPR016161">
    <property type="entry name" value="Ald_DH/histidinol_DH"/>
</dbReference>
<evidence type="ECO:0000256" key="4">
    <source>
        <dbReference type="ARBA" id="ARBA00024226"/>
    </source>
</evidence>
<dbReference type="Gene3D" id="3.40.309.10">
    <property type="entry name" value="Aldehyde Dehydrogenase, Chain A, domain 2"/>
    <property type="match status" value="1"/>
</dbReference>
<keyword evidence="3" id="KW-0520">NAD</keyword>
<dbReference type="EMBL" id="BSDD01000001">
    <property type="protein sequence ID" value="GLH68783.1"/>
    <property type="molecule type" value="Genomic_DNA"/>
</dbReference>
<sequence length="534" mass="57827">MYLKPNSPAAASAGKSLIGFNIINGRELEGDLSMIESRSAVDKRDLVGVFPDSGEKDVARAAKAAAEAFTTWSATPAPVRGAVIQRAGQILTEQKEKLARVITREIGKTPREALGEVQEAIDTCTFFASEGRRLYGQTVPSELPDKSLTTYRRPVGVCGILAANNFPLAVPSWKIIPAILCGNTVVWKPSDDAPTIAYLFLLALMDAGLPPGVVNTVNGRGRAGCGKHFLAGIDKGFYQKFSFTGSTAVGRMIGEACGRNLIIPSLELGGKNPMIVMPDADIDLAVKGALWAAFGTAGQRCTSLANLILHEACAAEFKQKFMAGAEALEMGNPMTDPDVTYGPMINSRFAEGFREHWEKGRADGAKLLSGGEQWTEANRDGRVKGHIEHGLYMQPCVWDGVTPDMWLFQNEVFGPTVNLTTVKDFDEAMACANGTPYGLSSSLYTENRHWVERFKREIKAGMASINNSTTGAEAHMPFGGNGWSGNGTRESGMWVIDWYTRWQAVNDDASGRLQLAQIETDYGQPKAKTDWSVL</sequence>
<comment type="subunit">
    <text evidence="1">Homotetramer.</text>
</comment>
<comment type="caution">
    <text evidence="8">The sequence shown here is derived from an EMBL/GenBank/DDBJ whole genome shotgun (WGS) entry which is preliminary data.</text>
</comment>
<reference evidence="8 9" key="1">
    <citation type="journal article" date="2023" name="Antonie Van Leeuwenhoek">
        <title>Mesoterricola silvestris gen. nov., sp. nov., Mesoterricola sediminis sp. nov., Geothrix oryzae sp. nov., Geothrix edaphica sp. nov., Geothrix rubra sp. nov., and Geothrix limicola sp. nov., six novel members of Acidobacteriota isolated from soils.</title>
        <authorList>
            <person name="Itoh H."/>
            <person name="Sugisawa Y."/>
            <person name="Mise K."/>
            <person name="Xu Z."/>
            <person name="Kuniyasu M."/>
            <person name="Ushijima N."/>
            <person name="Kawano K."/>
            <person name="Kobayashi E."/>
            <person name="Shiratori Y."/>
            <person name="Masuda Y."/>
            <person name="Senoo K."/>
        </authorList>
    </citation>
    <scope>NUCLEOTIDE SEQUENCE [LARGE SCALE GENOMIC DNA]</scope>
    <source>
        <strain evidence="8 9">Red803</strain>
    </source>
</reference>
<proteinExistence type="inferred from homology"/>
<gene>
    <name evidence="8" type="ORF">GETHPA_03160</name>
</gene>
<dbReference type="InterPro" id="IPR044638">
    <property type="entry name" value="ALDH7A1-like"/>
</dbReference>
<evidence type="ECO:0000256" key="3">
    <source>
        <dbReference type="ARBA" id="ARBA00023027"/>
    </source>
</evidence>
<dbReference type="Pfam" id="PF00171">
    <property type="entry name" value="Aldedh"/>
    <property type="match status" value="1"/>
</dbReference>
<evidence type="ECO:0000256" key="1">
    <source>
        <dbReference type="ARBA" id="ARBA00011881"/>
    </source>
</evidence>
<accession>A0ABQ5Q2A7</accession>